<dbReference type="PROSITE" id="PS50089">
    <property type="entry name" value="ZF_RING_2"/>
    <property type="match status" value="1"/>
</dbReference>
<dbReference type="PANTHER" id="PTHR12603:SF22">
    <property type="entry name" value="TRANSCRIPTION FACTOR C2H2 FAMILY-RELATED"/>
    <property type="match status" value="1"/>
</dbReference>
<dbReference type="EMBL" id="JAMSHJ010000007">
    <property type="protein sequence ID" value="KAI5383630.1"/>
    <property type="molecule type" value="Genomic_DNA"/>
</dbReference>
<organism evidence="5 6">
    <name type="scientific">Pisum sativum</name>
    <name type="common">Garden pea</name>
    <name type="synonym">Lathyrus oleraceus</name>
    <dbReference type="NCBI Taxonomy" id="3888"/>
    <lineage>
        <taxon>Eukaryota</taxon>
        <taxon>Viridiplantae</taxon>
        <taxon>Streptophyta</taxon>
        <taxon>Embryophyta</taxon>
        <taxon>Tracheophyta</taxon>
        <taxon>Spermatophyta</taxon>
        <taxon>Magnoliopsida</taxon>
        <taxon>eudicotyledons</taxon>
        <taxon>Gunneridae</taxon>
        <taxon>Pentapetalae</taxon>
        <taxon>rosids</taxon>
        <taxon>fabids</taxon>
        <taxon>Fabales</taxon>
        <taxon>Fabaceae</taxon>
        <taxon>Papilionoideae</taxon>
        <taxon>50 kb inversion clade</taxon>
        <taxon>NPAAA clade</taxon>
        <taxon>Hologalegina</taxon>
        <taxon>IRL clade</taxon>
        <taxon>Fabeae</taxon>
        <taxon>Lathyrus</taxon>
    </lineage>
</organism>
<dbReference type="InterPro" id="IPR013083">
    <property type="entry name" value="Znf_RING/FYVE/PHD"/>
</dbReference>
<feature type="compositionally biased region" description="Polar residues" evidence="2">
    <location>
        <begin position="203"/>
        <end position="219"/>
    </location>
</feature>
<dbReference type="GO" id="GO:0008270">
    <property type="term" value="F:zinc ion binding"/>
    <property type="evidence" value="ECO:0007669"/>
    <property type="project" value="UniProtKB-KW"/>
</dbReference>
<keyword evidence="1" id="KW-0862">Zinc</keyword>
<dbReference type="AlphaFoldDB" id="A0A9D4ZV53"/>
<feature type="domain" description="RING-type" evidence="3">
    <location>
        <begin position="9"/>
        <end position="57"/>
    </location>
</feature>
<dbReference type="GO" id="GO:0016567">
    <property type="term" value="P:protein ubiquitination"/>
    <property type="evidence" value="ECO:0007669"/>
    <property type="project" value="TreeGrafter"/>
</dbReference>
<evidence type="ECO:0000256" key="2">
    <source>
        <dbReference type="SAM" id="MobiDB-lite"/>
    </source>
</evidence>
<evidence type="ECO:0000256" key="1">
    <source>
        <dbReference type="PROSITE-ProRule" id="PRU00175"/>
    </source>
</evidence>
<dbReference type="GO" id="GO:0004842">
    <property type="term" value="F:ubiquitin-protein transferase activity"/>
    <property type="evidence" value="ECO:0007669"/>
    <property type="project" value="InterPro"/>
</dbReference>
<evidence type="ECO:0000313" key="5">
    <source>
        <dbReference type="EMBL" id="KAI5383630.1"/>
    </source>
</evidence>
<dbReference type="Proteomes" id="UP001058974">
    <property type="component" value="Chromosome 7"/>
</dbReference>
<dbReference type="Gene3D" id="3.30.40.10">
    <property type="entry name" value="Zinc/RING finger domain, C3HC4 (zinc finger)"/>
    <property type="match status" value="1"/>
</dbReference>
<feature type="compositionally biased region" description="Low complexity" evidence="2">
    <location>
        <begin position="192"/>
        <end position="202"/>
    </location>
</feature>
<dbReference type="PANTHER" id="PTHR12603">
    <property type="entry name" value="CCR4-NOT TRANSCRIPTION COMPLEX RELATED"/>
    <property type="match status" value="1"/>
</dbReference>
<proteinExistence type="predicted"/>
<dbReference type="Gramene" id="Psat07G0085300-T1">
    <property type="protein sequence ID" value="KAI5383630.1"/>
    <property type="gene ID" value="KIW84_070853"/>
</dbReference>
<keyword evidence="6" id="KW-1185">Reference proteome</keyword>
<dbReference type="CDD" id="cd16618">
    <property type="entry name" value="mRING-HC-C4C4_CNOT4"/>
    <property type="match status" value="1"/>
</dbReference>
<sequence>MGDKGGKSCPICTEEMDLTDQHLKPCKCSYEICVWCWHPIMEMAQKDETEGRCPACRSAYDKERIVAMAANCRRLVAEMNSQHKKKLQKMKICFSVGSTLEGRPLRACFGTTKYCHAWLRNVPCNNRECLYLHDNGAHEDSFTKDELVLAFRVLQIIGATNNLHRRSGSVLPPPTTDLPSFKEPHQSCTLQQSQSQVTSVQSHENQMISQLQPSNLQDE</sequence>
<protein>
    <recommendedName>
        <fullName evidence="3">RING-type domain-containing protein</fullName>
    </recommendedName>
</protein>
<dbReference type="Gramene" id="Psat07G0085100-T1">
    <property type="protein sequence ID" value="KAI5383628.1"/>
    <property type="gene ID" value="KIW84_070851"/>
</dbReference>
<gene>
    <name evidence="4" type="ORF">KIW84_070851</name>
    <name evidence="5" type="ORF">KIW84_070853</name>
</gene>
<evidence type="ECO:0000313" key="6">
    <source>
        <dbReference type="Proteomes" id="UP001058974"/>
    </source>
</evidence>
<dbReference type="GO" id="GO:0030014">
    <property type="term" value="C:CCR4-NOT complex"/>
    <property type="evidence" value="ECO:0007669"/>
    <property type="project" value="InterPro"/>
</dbReference>
<reference evidence="5 6" key="1">
    <citation type="journal article" date="2022" name="Nat. Genet.">
        <title>Improved pea reference genome and pan-genome highlight genomic features and evolutionary characteristics.</title>
        <authorList>
            <person name="Yang T."/>
            <person name="Liu R."/>
            <person name="Luo Y."/>
            <person name="Hu S."/>
            <person name="Wang D."/>
            <person name="Wang C."/>
            <person name="Pandey M.K."/>
            <person name="Ge S."/>
            <person name="Xu Q."/>
            <person name="Li N."/>
            <person name="Li G."/>
            <person name="Huang Y."/>
            <person name="Saxena R.K."/>
            <person name="Ji Y."/>
            <person name="Li M."/>
            <person name="Yan X."/>
            <person name="He Y."/>
            <person name="Liu Y."/>
            <person name="Wang X."/>
            <person name="Xiang C."/>
            <person name="Varshney R.K."/>
            <person name="Ding H."/>
            <person name="Gao S."/>
            <person name="Zong X."/>
        </authorList>
    </citation>
    <scope>NUCLEOTIDE SEQUENCE [LARGE SCALE GENOMIC DNA]</scope>
    <source>
        <strain evidence="5 6">cv. Zhongwan 6</strain>
    </source>
</reference>
<keyword evidence="1" id="KW-0479">Metal-binding</keyword>
<comment type="caution">
    <text evidence="5">The sequence shown here is derived from an EMBL/GenBank/DDBJ whole genome shotgun (WGS) entry which is preliminary data.</text>
</comment>
<name>A0A9D4ZV53_PEA</name>
<dbReference type="InterPro" id="IPR039780">
    <property type="entry name" value="Mot2"/>
</dbReference>
<keyword evidence="1" id="KW-0863">Zinc-finger</keyword>
<dbReference type="InterPro" id="IPR001841">
    <property type="entry name" value="Znf_RING"/>
</dbReference>
<evidence type="ECO:0000259" key="3">
    <source>
        <dbReference type="PROSITE" id="PS50089"/>
    </source>
</evidence>
<evidence type="ECO:0000313" key="4">
    <source>
        <dbReference type="EMBL" id="KAI5383628.1"/>
    </source>
</evidence>
<dbReference type="SUPFAM" id="SSF57850">
    <property type="entry name" value="RING/U-box"/>
    <property type="match status" value="1"/>
</dbReference>
<dbReference type="EMBL" id="JAMSHJ010000007">
    <property type="protein sequence ID" value="KAI5383628.1"/>
    <property type="molecule type" value="Genomic_DNA"/>
</dbReference>
<feature type="region of interest" description="Disordered" evidence="2">
    <location>
        <begin position="192"/>
        <end position="219"/>
    </location>
</feature>
<accession>A0A9D4ZV53</accession>
<dbReference type="Pfam" id="PF14570">
    <property type="entry name" value="zf-RING_4"/>
    <property type="match status" value="1"/>
</dbReference>
<dbReference type="InterPro" id="IPR039515">
    <property type="entry name" value="NOT4_mRING-HC-C4C4"/>
</dbReference>